<evidence type="ECO:0000256" key="1">
    <source>
        <dbReference type="SAM" id="Phobius"/>
    </source>
</evidence>
<feature type="transmembrane region" description="Helical" evidence="1">
    <location>
        <begin position="37"/>
        <end position="55"/>
    </location>
</feature>
<protein>
    <submittedName>
        <fullName evidence="2">Uncharacterized protein</fullName>
    </submittedName>
</protein>
<keyword evidence="3" id="KW-1185">Reference proteome</keyword>
<name>A0ABY4YQK5_9MICO</name>
<organism evidence="2 3">
    <name type="scientific">Ornithinimicrobium faecis</name>
    <dbReference type="NCBI Taxonomy" id="2934158"/>
    <lineage>
        <taxon>Bacteria</taxon>
        <taxon>Bacillati</taxon>
        <taxon>Actinomycetota</taxon>
        <taxon>Actinomycetes</taxon>
        <taxon>Micrococcales</taxon>
        <taxon>Ornithinimicrobiaceae</taxon>
        <taxon>Ornithinimicrobium</taxon>
    </lineage>
</organism>
<keyword evidence="1" id="KW-1133">Transmembrane helix</keyword>
<dbReference type="EMBL" id="CP099489">
    <property type="protein sequence ID" value="USQ78846.1"/>
    <property type="molecule type" value="Genomic_DNA"/>
</dbReference>
<proteinExistence type="predicted"/>
<keyword evidence="1" id="KW-0812">Transmembrane</keyword>
<evidence type="ECO:0000313" key="2">
    <source>
        <dbReference type="EMBL" id="USQ78846.1"/>
    </source>
</evidence>
<gene>
    <name evidence="2" type="ORF">NF556_14595</name>
</gene>
<dbReference type="RefSeq" id="WP_252591641.1">
    <property type="nucleotide sequence ID" value="NZ_CP099489.1"/>
</dbReference>
<evidence type="ECO:0000313" key="3">
    <source>
        <dbReference type="Proteomes" id="UP001056455"/>
    </source>
</evidence>
<reference evidence="2" key="1">
    <citation type="submission" date="2022-06" db="EMBL/GenBank/DDBJ databases">
        <title>Ornithinimicrobium HY1793.</title>
        <authorList>
            <person name="Huang Y."/>
        </authorList>
    </citation>
    <scope>NUCLEOTIDE SEQUENCE</scope>
    <source>
        <strain evidence="2">HY1793</strain>
    </source>
</reference>
<sequence length="73" mass="7868">MQALTRQRNRLTSAITNYSTRVATWAKQPERGDVPGWVLITIMTAGLVAALWLVAEPLLSDLFVTAVSGVSGP</sequence>
<dbReference type="Proteomes" id="UP001056455">
    <property type="component" value="Chromosome"/>
</dbReference>
<keyword evidence="1" id="KW-0472">Membrane</keyword>
<accession>A0ABY4YQK5</accession>